<keyword evidence="3" id="KW-1185">Reference proteome</keyword>
<protein>
    <recommendedName>
        <fullName evidence="4">Lipoprotein</fullName>
    </recommendedName>
</protein>
<evidence type="ECO:0008006" key="4">
    <source>
        <dbReference type="Google" id="ProtNLM"/>
    </source>
</evidence>
<reference evidence="2 3" key="1">
    <citation type="submission" date="2014-04" db="EMBL/GenBank/DDBJ databases">
        <title>Whole genome sequence of 'Brachyspira hampsonii' D13-03603F2.</title>
        <authorList>
            <person name="Patterson A.H."/>
            <person name="Chaban B."/>
            <person name="Fernando C."/>
            <person name="Harding J.C."/>
            <person name="Hill J.E."/>
        </authorList>
    </citation>
    <scope>NUCLEOTIDE SEQUENCE [LARGE SCALE GENOMIC DNA]</scope>
    <source>
        <strain evidence="2 3">D13-03603F2</strain>
    </source>
</reference>
<evidence type="ECO:0000313" key="2">
    <source>
        <dbReference type="EMBL" id="PPS22705.1"/>
    </source>
</evidence>
<comment type="caution">
    <text evidence="2">The sequence shown here is derived from an EMBL/GenBank/DDBJ whole genome shotgun (WGS) entry which is preliminary data.</text>
</comment>
<dbReference type="RefSeq" id="WP_104618075.1">
    <property type="nucleotide sequence ID" value="NZ_JJMJ01000051.1"/>
</dbReference>
<name>A0ABX5B607_9SPIR</name>
<proteinExistence type="predicted"/>
<evidence type="ECO:0000313" key="3">
    <source>
        <dbReference type="Proteomes" id="UP000238924"/>
    </source>
</evidence>
<sequence length="527" mass="59275">MKNKLLFLFIMIIAVFMVSCGGHFFNPRYYYNKSSSSSNPGESGGGDVDLGDENLSPEEDPFDPNYKGDGYDGWNNEDYIFDGSIIDKWFMKVSFGSGNVPSYQFFIPTDGRIWKQGDALKNEFSFDASPDGNKVTSPVNVSISGMVVYKYVRKNPLLDANGSYNSSSRLERFIFMRIDGSAANVPMNNFLIAVDKYSKFIFAYAKITSTGSTFGQKYPTAFDAIEKYADKRKFYEYDPIGFVHKDGSVILYDEYKNEMASGATDYVPSVHKTSDGKVRELATRDNPGRSPYYVEDTTPKKYINVVFSGTIKNIDSQSANRVYSTLGGWFGLEYGEVKDKFNYGNFLYNIGMSIYGASDDIISYTTVASKTGSKVKDSIQVNLSETKDLINELQSPIEIEYKESDDMYMNIGINVTKYDERYLDPDITGYQLFLPYSYSEDNKIYIKLKYNKDTKTFNYDSAVDGYGNRLRMIDSNISLSLNNGQGSISLELDGQDGDYNAVPEGGATGLNNKIELNLKFTINEVIK</sequence>
<feature type="region of interest" description="Disordered" evidence="1">
    <location>
        <begin position="36"/>
        <end position="68"/>
    </location>
</feature>
<evidence type="ECO:0000256" key="1">
    <source>
        <dbReference type="SAM" id="MobiDB-lite"/>
    </source>
</evidence>
<dbReference type="PROSITE" id="PS51257">
    <property type="entry name" value="PROKAR_LIPOPROTEIN"/>
    <property type="match status" value="1"/>
</dbReference>
<organism evidence="2 3">
    <name type="scientific">Brachyspira murdochii</name>
    <dbReference type="NCBI Taxonomy" id="84378"/>
    <lineage>
        <taxon>Bacteria</taxon>
        <taxon>Pseudomonadati</taxon>
        <taxon>Spirochaetota</taxon>
        <taxon>Spirochaetia</taxon>
        <taxon>Brachyspirales</taxon>
        <taxon>Brachyspiraceae</taxon>
        <taxon>Brachyspira</taxon>
    </lineage>
</organism>
<dbReference type="EMBL" id="JJMJ01000051">
    <property type="protein sequence ID" value="PPS22705.1"/>
    <property type="molecule type" value="Genomic_DNA"/>
</dbReference>
<accession>A0ABX5B607</accession>
<gene>
    <name evidence="2" type="ORF">DJ52_03290</name>
</gene>
<feature type="compositionally biased region" description="Acidic residues" evidence="1">
    <location>
        <begin position="49"/>
        <end position="62"/>
    </location>
</feature>
<dbReference type="Proteomes" id="UP000238924">
    <property type="component" value="Unassembled WGS sequence"/>
</dbReference>